<dbReference type="Pfam" id="PF17482">
    <property type="entry name" value="Phage_sheath_1C"/>
    <property type="match status" value="1"/>
</dbReference>
<protein>
    <submittedName>
        <fullName evidence="3">Phage tail protein</fullName>
    </submittedName>
</protein>
<dbReference type="PANTHER" id="PTHR35861">
    <property type="match status" value="1"/>
</dbReference>
<proteinExistence type="inferred from homology"/>
<name>A0A370DKM7_9GAMM</name>
<evidence type="ECO:0000259" key="2">
    <source>
        <dbReference type="Pfam" id="PF17482"/>
    </source>
</evidence>
<dbReference type="InterPro" id="IPR020287">
    <property type="entry name" value="Tail_sheath_C"/>
</dbReference>
<gene>
    <name evidence="3" type="ORF">DIZ78_10980</name>
</gene>
<comment type="similarity">
    <text evidence="1">Belongs to the myoviridae tail sheath protein family.</text>
</comment>
<evidence type="ECO:0000313" key="3">
    <source>
        <dbReference type="EMBL" id="RDH85458.1"/>
    </source>
</evidence>
<reference evidence="3 4" key="1">
    <citation type="journal article" date="2018" name="ISME J.">
        <title>Endosymbiont genomes yield clues of tubeworm success.</title>
        <authorList>
            <person name="Li Y."/>
            <person name="Liles M.R."/>
            <person name="Halanych K.M."/>
        </authorList>
    </citation>
    <scope>NUCLEOTIDE SEQUENCE [LARGE SCALE GENOMIC DNA]</scope>
    <source>
        <strain evidence="3">A1462</strain>
    </source>
</reference>
<dbReference type="InterPro" id="IPR052042">
    <property type="entry name" value="Tail_sheath_structural"/>
</dbReference>
<dbReference type="PANTHER" id="PTHR35861:SF1">
    <property type="entry name" value="PHAGE TAIL SHEATH PROTEIN"/>
    <property type="match status" value="1"/>
</dbReference>
<feature type="domain" description="Tail sheath protein C-terminal" evidence="2">
    <location>
        <begin position="609"/>
        <end position="713"/>
    </location>
</feature>
<dbReference type="Proteomes" id="UP000254771">
    <property type="component" value="Unassembled WGS sequence"/>
</dbReference>
<keyword evidence="4" id="KW-1185">Reference proteome</keyword>
<evidence type="ECO:0000256" key="1">
    <source>
        <dbReference type="ARBA" id="ARBA00008005"/>
    </source>
</evidence>
<dbReference type="Gene3D" id="3.40.50.11780">
    <property type="match status" value="2"/>
</dbReference>
<accession>A0A370DKM7</accession>
<dbReference type="AlphaFoldDB" id="A0A370DKM7"/>
<comment type="caution">
    <text evidence="3">The sequence shown here is derived from an EMBL/GenBank/DDBJ whole genome shotgun (WGS) entry which is preliminary data.</text>
</comment>
<organism evidence="3 4">
    <name type="scientific">endosymbiont of Escarpia spicata</name>
    <dbReference type="NCBI Taxonomy" id="2200908"/>
    <lineage>
        <taxon>Bacteria</taxon>
        <taxon>Pseudomonadati</taxon>
        <taxon>Pseudomonadota</taxon>
        <taxon>Gammaproteobacteria</taxon>
        <taxon>sulfur-oxidizing symbionts</taxon>
    </lineage>
</organism>
<dbReference type="EMBL" id="QFXE01000013">
    <property type="protein sequence ID" value="RDH85458.1"/>
    <property type="molecule type" value="Genomic_DNA"/>
</dbReference>
<sequence length="720" mass="78334">MALVVKTPGVYTEEISLFPPSVAQVETAVPAFIGYTQMAEKRGESLRDKPELIRSLADFEELFGGAPDVTVDQVNLDANNSITSASLTATFLLYDSMRLFFANGGSKCYIVSVGDYNDTINKDRLSAGLAAVAREDEPTLLVIPDAVQLKDDKFYTLQQEALKQSGNLKDRFAILDLLQKNGVSMDLRDSIADFRNKVGMQNLKYGAAYGPWLKTNLSKTVKVRQLTGHLFKLGNPVSLSNLTEDGDTEQAISRLTRASADTDRLLDDATAGLKKFLADNTTDAESVDAGYQAKYNDFRNALASFNADTAANPIGPVQDAYQALFDYIYNLVDAMLDEVAKADTDFSQRVAADPGDPDAPFDPDGTTFLTDYAQTLIKNSLFYQMQTLNNYTRGAGLFIATGEDADADGNVDEHEDYFAAHSAGMTAAAWTQGGDNAFTKADLPAFELTSIYPEGAAGPAVDEDANKKRSKNMENGARLVSKVFTSVDEAVSGIKAEARALENSYHETLVDGFPLLRNLINRVSNAVTELPPSAAIAGAYAAVDANRGVHKAPANVSLSSVKGVSEVVTHAEQADYNVDTVAGKSVNIIRPFIGKGILVWGARTLDGNSNEWRYVNVRRFFNMVEESVKKASSRFVFEPNDKNTWVKVRGMIENFLLIQWRNGALAGAVPDDAFFVNVGLGQTMTAQDINEGKLIVEIGMAVVRPAEFIILRFSHKMQVS</sequence>
<evidence type="ECO:0000313" key="4">
    <source>
        <dbReference type="Proteomes" id="UP000254771"/>
    </source>
</evidence>